<dbReference type="InParanoid" id="F4PET0"/>
<proteinExistence type="predicted"/>
<dbReference type="Proteomes" id="UP000007241">
    <property type="component" value="Unassembled WGS sequence"/>
</dbReference>
<evidence type="ECO:0000313" key="3">
    <source>
        <dbReference type="Proteomes" id="UP000007241"/>
    </source>
</evidence>
<dbReference type="HOGENOM" id="CLU_1488737_0_0_1"/>
<accession>F4PET0</accession>
<sequence>MVLTTVLLQDPAFNVYQGVKAKITKVLKGGILTILAARITVNAVAVLSSTETQLLQLSKRGFNTGWSELEDTLEDVIQRRMYFCDEYLRRKATLDEKLGTQNARVVDWMVENKSQSKSKEETDEVEEEILEAAGWKKECKRAKRDEDALKKRLDKKNGPSWRERWQRLAASLRKKQYSSLD</sequence>
<reference evidence="2 3" key="1">
    <citation type="submission" date="2009-12" db="EMBL/GenBank/DDBJ databases">
        <title>The draft genome of Batrachochytrium dendrobatidis.</title>
        <authorList>
            <consortium name="US DOE Joint Genome Institute (JGI-PGF)"/>
            <person name="Kuo A."/>
            <person name="Salamov A."/>
            <person name="Schmutz J."/>
            <person name="Lucas S."/>
            <person name="Pitluck S."/>
            <person name="Rosenblum E."/>
            <person name="Stajich J."/>
            <person name="Eisen M."/>
            <person name="Grigoriev I.V."/>
        </authorList>
    </citation>
    <scope>NUCLEOTIDE SEQUENCE [LARGE SCALE GENOMIC DNA]</scope>
    <source>
        <strain evidence="3">JAM81 / FGSC 10211</strain>
    </source>
</reference>
<protein>
    <submittedName>
        <fullName evidence="2">Uncharacterized protein</fullName>
    </submittedName>
</protein>
<dbReference type="GeneID" id="18239712"/>
<evidence type="ECO:0000313" key="2">
    <source>
        <dbReference type="EMBL" id="EGF76301.1"/>
    </source>
</evidence>
<evidence type="ECO:0000256" key="1">
    <source>
        <dbReference type="SAM" id="Coils"/>
    </source>
</evidence>
<keyword evidence="1" id="KW-0175">Coiled coil</keyword>
<gene>
    <name evidence="2" type="ORF">BATDEDRAFT_28680</name>
</gene>
<keyword evidence="3" id="KW-1185">Reference proteome</keyword>
<feature type="coiled-coil region" evidence="1">
    <location>
        <begin position="125"/>
        <end position="152"/>
    </location>
</feature>
<name>F4PET0_BATDJ</name>
<dbReference type="EMBL" id="GL882898">
    <property type="protein sequence ID" value="EGF76301.1"/>
    <property type="molecule type" value="Genomic_DNA"/>
</dbReference>
<organism evidence="2 3">
    <name type="scientific">Batrachochytrium dendrobatidis (strain JAM81 / FGSC 10211)</name>
    <name type="common">Frog chytrid fungus</name>
    <dbReference type="NCBI Taxonomy" id="684364"/>
    <lineage>
        <taxon>Eukaryota</taxon>
        <taxon>Fungi</taxon>
        <taxon>Fungi incertae sedis</taxon>
        <taxon>Chytridiomycota</taxon>
        <taxon>Chytridiomycota incertae sedis</taxon>
        <taxon>Chytridiomycetes</taxon>
        <taxon>Rhizophydiales</taxon>
        <taxon>Rhizophydiales incertae sedis</taxon>
        <taxon>Batrachochytrium</taxon>
    </lineage>
</organism>
<dbReference type="AlphaFoldDB" id="F4PET0"/>
<dbReference type="RefSeq" id="XP_006683065.1">
    <property type="nucleotide sequence ID" value="XM_006683002.1"/>
</dbReference>